<dbReference type="InterPro" id="IPR041698">
    <property type="entry name" value="Methyltransf_25"/>
</dbReference>
<dbReference type="EC" id="2.1.1.163" evidence="3"/>
<keyword evidence="3" id="KW-0489">Methyltransferase</keyword>
<keyword evidence="1 3" id="KW-0808">Transferase</keyword>
<sequence>MTSYNHDQVLSHWENNEVESMYDKTLLSAEIELIRNRILESSKILDAGCGEGEGTLAYAAIPHVQIHAADFSETRLQKAKDRLRGHDNVLFKKVDFVNDYKLDHDYDFVVCQRFLINITDWEIQKKILLNLMSLLKQGGKLIMLEGYVQGVDALNEIRAEWGLPDIPVQWHNLFFDDNKLLPFMKQQGFSLIEEDGLGTYFLLTRGIRPTLQDNLNWDSPFNKAAATNAVKDMLGFRDKFSRLKLWLFEK</sequence>
<evidence type="ECO:0000256" key="1">
    <source>
        <dbReference type="ARBA" id="ARBA00022679"/>
    </source>
</evidence>
<name>A0A1J5THU8_9ZZZZ</name>
<feature type="domain" description="Methyltransferase" evidence="2">
    <location>
        <begin position="44"/>
        <end position="139"/>
    </location>
</feature>
<dbReference type="AlphaFoldDB" id="A0A1J5THU8"/>
<accession>A0A1J5THU8</accession>
<dbReference type="InterPro" id="IPR029063">
    <property type="entry name" value="SAM-dependent_MTases_sf"/>
</dbReference>
<protein>
    <submittedName>
        <fullName evidence="3">Ubiquinone/menaquinone biosynthesis C-methyltransferase UbiE</fullName>
        <ecNumber evidence="3">2.1.1.163</ecNumber>
        <ecNumber evidence="3">2.1.1.201</ecNumber>
    </submittedName>
</protein>
<dbReference type="EMBL" id="MLJW01000008">
    <property type="protein sequence ID" value="OIR15885.1"/>
    <property type="molecule type" value="Genomic_DNA"/>
</dbReference>
<dbReference type="GO" id="GO:0043770">
    <property type="term" value="F:demethylmenaquinone methyltransferase activity"/>
    <property type="evidence" value="ECO:0007669"/>
    <property type="project" value="UniProtKB-EC"/>
</dbReference>
<dbReference type="CDD" id="cd02440">
    <property type="entry name" value="AdoMet_MTases"/>
    <property type="match status" value="1"/>
</dbReference>
<comment type="caution">
    <text evidence="3">The sequence shown here is derived from an EMBL/GenBank/DDBJ whole genome shotgun (WGS) entry which is preliminary data.</text>
</comment>
<dbReference type="GO" id="GO:0008425">
    <property type="term" value="F:2-methoxy-6-polyprenyl-1,4-benzoquinol methyltransferase activity"/>
    <property type="evidence" value="ECO:0007669"/>
    <property type="project" value="UniProtKB-EC"/>
</dbReference>
<proteinExistence type="predicted"/>
<dbReference type="Pfam" id="PF13649">
    <property type="entry name" value="Methyltransf_25"/>
    <property type="match status" value="1"/>
</dbReference>
<dbReference type="PANTHER" id="PTHR43861">
    <property type="entry name" value="TRANS-ACONITATE 2-METHYLTRANSFERASE-RELATED"/>
    <property type="match status" value="1"/>
</dbReference>
<reference evidence="3" key="1">
    <citation type="submission" date="2016-10" db="EMBL/GenBank/DDBJ databases">
        <title>Sequence of Gallionella enrichment culture.</title>
        <authorList>
            <person name="Poehlein A."/>
            <person name="Muehling M."/>
            <person name="Daniel R."/>
        </authorList>
    </citation>
    <scope>NUCLEOTIDE SEQUENCE</scope>
</reference>
<dbReference type="SUPFAM" id="SSF53335">
    <property type="entry name" value="S-adenosyl-L-methionine-dependent methyltransferases"/>
    <property type="match status" value="1"/>
</dbReference>
<dbReference type="Gene3D" id="3.40.50.150">
    <property type="entry name" value="Vaccinia Virus protein VP39"/>
    <property type="match status" value="1"/>
</dbReference>
<gene>
    <name evidence="3" type="primary">ubiE_3</name>
    <name evidence="3" type="ORF">GALL_33860</name>
</gene>
<evidence type="ECO:0000259" key="2">
    <source>
        <dbReference type="Pfam" id="PF13649"/>
    </source>
</evidence>
<dbReference type="GO" id="GO:0032259">
    <property type="term" value="P:methylation"/>
    <property type="evidence" value="ECO:0007669"/>
    <property type="project" value="UniProtKB-KW"/>
</dbReference>
<evidence type="ECO:0000313" key="3">
    <source>
        <dbReference type="EMBL" id="OIR15885.1"/>
    </source>
</evidence>
<dbReference type="EC" id="2.1.1.201" evidence="3"/>
<organism evidence="3">
    <name type="scientific">mine drainage metagenome</name>
    <dbReference type="NCBI Taxonomy" id="410659"/>
    <lineage>
        <taxon>unclassified sequences</taxon>
        <taxon>metagenomes</taxon>
        <taxon>ecological metagenomes</taxon>
    </lineage>
</organism>
<keyword evidence="3" id="KW-0830">Ubiquinone</keyword>